<name>A0A845UYK7_9GAMM</name>
<proteinExistence type="predicted"/>
<comment type="caution">
    <text evidence="2">The sequence shown here is derived from an EMBL/GenBank/DDBJ whole genome shotgun (WGS) entry which is preliminary data.</text>
</comment>
<dbReference type="RefSeq" id="WP_164211890.1">
    <property type="nucleotide sequence ID" value="NZ_JAAGSC010000043.1"/>
</dbReference>
<evidence type="ECO:0000259" key="1">
    <source>
        <dbReference type="Pfam" id="PF01656"/>
    </source>
</evidence>
<dbReference type="AlphaFoldDB" id="A0A845UYK7"/>
<keyword evidence="3" id="KW-1185">Reference proteome</keyword>
<reference evidence="2 3" key="1">
    <citation type="submission" date="2020-02" db="EMBL/GenBank/DDBJ databases">
        <authorList>
            <person name="Zhang X.-Y."/>
        </authorList>
    </citation>
    <scope>NUCLEOTIDE SEQUENCE [LARGE SCALE GENOMIC DNA]</scope>
    <source>
        <strain evidence="2 3">C33</strain>
    </source>
</reference>
<dbReference type="PANTHER" id="PTHR13696:SF96">
    <property type="entry name" value="COBQ_COBB_MIND_PARA NUCLEOTIDE BINDING DOMAIN-CONTAINING PROTEIN"/>
    <property type="match status" value="1"/>
</dbReference>
<dbReference type="Pfam" id="PF01656">
    <property type="entry name" value="CbiA"/>
    <property type="match status" value="1"/>
</dbReference>
<gene>
    <name evidence="2" type="ORF">G3I74_12220</name>
</gene>
<evidence type="ECO:0000313" key="2">
    <source>
        <dbReference type="EMBL" id="NDY96497.1"/>
    </source>
</evidence>
<dbReference type="CDD" id="cd02042">
    <property type="entry name" value="ParAB_family"/>
    <property type="match status" value="1"/>
</dbReference>
<dbReference type="SUPFAM" id="SSF52540">
    <property type="entry name" value="P-loop containing nucleoside triphosphate hydrolases"/>
    <property type="match status" value="1"/>
</dbReference>
<dbReference type="InterPro" id="IPR027417">
    <property type="entry name" value="P-loop_NTPase"/>
</dbReference>
<feature type="domain" description="CobQ/CobB/MinD/ParA nucleotide binding" evidence="1">
    <location>
        <begin position="4"/>
        <end position="178"/>
    </location>
</feature>
<organism evidence="2 3">
    <name type="scientific">Wenzhouxiangella limi</name>
    <dbReference type="NCBI Taxonomy" id="2707351"/>
    <lineage>
        <taxon>Bacteria</taxon>
        <taxon>Pseudomonadati</taxon>
        <taxon>Pseudomonadota</taxon>
        <taxon>Gammaproteobacteria</taxon>
        <taxon>Chromatiales</taxon>
        <taxon>Wenzhouxiangellaceae</taxon>
        <taxon>Wenzhouxiangella</taxon>
    </lineage>
</organism>
<dbReference type="Gene3D" id="3.40.50.300">
    <property type="entry name" value="P-loop containing nucleotide triphosphate hydrolases"/>
    <property type="match status" value="1"/>
</dbReference>
<accession>A0A845UYK7</accession>
<dbReference type="InterPro" id="IPR050678">
    <property type="entry name" value="DNA_Partitioning_ATPase"/>
</dbReference>
<dbReference type="EMBL" id="JAAGSC010000043">
    <property type="protein sequence ID" value="NDY96497.1"/>
    <property type="molecule type" value="Genomic_DNA"/>
</dbReference>
<dbReference type="InterPro" id="IPR002586">
    <property type="entry name" value="CobQ/CobB/MinD/ParA_Nub-bd_dom"/>
</dbReference>
<protein>
    <submittedName>
        <fullName evidence="2">ParA family protein</fullName>
    </submittedName>
</protein>
<evidence type="ECO:0000313" key="3">
    <source>
        <dbReference type="Proteomes" id="UP000484885"/>
    </source>
</evidence>
<dbReference type="PANTHER" id="PTHR13696">
    <property type="entry name" value="P-LOOP CONTAINING NUCLEOSIDE TRIPHOSPHATE HYDROLASE"/>
    <property type="match status" value="1"/>
</dbReference>
<dbReference type="Proteomes" id="UP000484885">
    <property type="component" value="Unassembled WGS sequence"/>
</dbReference>
<sequence>MRTIALINAKGGCGKTTIATSLASALAWEGHSVALADMDPQRSSADWLAQRPESAPPVAGLVDVDSRPPAGTDTLILDTPAGLAGSELDQIIRRAQTVLVPVMPSPVDMRAAWRFLSHLQELKAVRSGQTAIGLVANRVRPQTIIYRELTGFLDGFRVPVVGQLRDTMNYVRAFEKGLAVADLPPYLAWQDWEEWETVLAWIRSRHSQGRAGSSGGLLAAAMQRLTGG</sequence>